<evidence type="ECO:0000259" key="12">
    <source>
        <dbReference type="PROSITE" id="PS50885"/>
    </source>
</evidence>
<comment type="catalytic activity">
    <reaction evidence="1">
        <text>ATP + protein L-histidine = ADP + protein N-phospho-L-histidine.</text>
        <dbReference type="EC" id="2.7.13.3"/>
    </reaction>
</comment>
<dbReference type="AlphaFoldDB" id="A0AAV3TW45"/>
<evidence type="ECO:0000256" key="4">
    <source>
        <dbReference type="ARBA" id="ARBA00022475"/>
    </source>
</evidence>
<evidence type="ECO:0000259" key="11">
    <source>
        <dbReference type="PROSITE" id="PS50109"/>
    </source>
</evidence>
<gene>
    <name evidence="13" type="ORF">GCM10025791_00880</name>
</gene>
<keyword evidence="8" id="KW-0418">Kinase</keyword>
<dbReference type="SUPFAM" id="SSF55874">
    <property type="entry name" value="ATPase domain of HSP90 chaperone/DNA topoisomerase II/histidine kinase"/>
    <property type="match status" value="1"/>
</dbReference>
<dbReference type="InterPro" id="IPR003661">
    <property type="entry name" value="HisK_dim/P_dom"/>
</dbReference>
<dbReference type="Gene3D" id="6.10.340.10">
    <property type="match status" value="1"/>
</dbReference>
<organism evidence="13 14">
    <name type="scientific">Halioxenophilus aromaticivorans</name>
    <dbReference type="NCBI Taxonomy" id="1306992"/>
    <lineage>
        <taxon>Bacteria</taxon>
        <taxon>Pseudomonadati</taxon>
        <taxon>Pseudomonadota</taxon>
        <taxon>Gammaproteobacteria</taxon>
        <taxon>Alteromonadales</taxon>
        <taxon>Alteromonadaceae</taxon>
        <taxon>Halioxenophilus</taxon>
    </lineage>
</organism>
<dbReference type="Gene3D" id="3.30.450.160">
    <property type="match status" value="1"/>
</dbReference>
<evidence type="ECO:0000256" key="5">
    <source>
        <dbReference type="ARBA" id="ARBA00022553"/>
    </source>
</evidence>
<dbReference type="PANTHER" id="PTHR44936:SF10">
    <property type="entry name" value="SENSOR PROTEIN RSTB"/>
    <property type="match status" value="1"/>
</dbReference>
<keyword evidence="4" id="KW-1003">Cell membrane</keyword>
<dbReference type="InterPro" id="IPR050980">
    <property type="entry name" value="2C_sensor_his_kinase"/>
</dbReference>
<evidence type="ECO:0000256" key="6">
    <source>
        <dbReference type="ARBA" id="ARBA00022679"/>
    </source>
</evidence>
<dbReference type="SMART" id="SM00388">
    <property type="entry name" value="HisKA"/>
    <property type="match status" value="1"/>
</dbReference>
<dbReference type="SUPFAM" id="SSF47384">
    <property type="entry name" value="Homodimeric domain of signal transducing histidine kinase"/>
    <property type="match status" value="1"/>
</dbReference>
<evidence type="ECO:0000256" key="1">
    <source>
        <dbReference type="ARBA" id="ARBA00000085"/>
    </source>
</evidence>
<keyword evidence="7" id="KW-0547">Nucleotide-binding</keyword>
<feature type="transmembrane region" description="Helical" evidence="10">
    <location>
        <begin position="6"/>
        <end position="26"/>
    </location>
</feature>
<evidence type="ECO:0000256" key="7">
    <source>
        <dbReference type="ARBA" id="ARBA00022741"/>
    </source>
</evidence>
<proteinExistence type="predicted"/>
<dbReference type="EMBL" id="BAABLX010000001">
    <property type="protein sequence ID" value="GAA4929053.1"/>
    <property type="molecule type" value="Genomic_DNA"/>
</dbReference>
<feature type="domain" description="HAMP" evidence="12">
    <location>
        <begin position="174"/>
        <end position="229"/>
    </location>
</feature>
<keyword evidence="10" id="KW-0472">Membrane</keyword>
<name>A0AAV3TW45_9ALTE</name>
<dbReference type="Pfam" id="PF00512">
    <property type="entry name" value="HisKA"/>
    <property type="match status" value="1"/>
</dbReference>
<dbReference type="InterPro" id="IPR041124">
    <property type="entry name" value="AbfS_sensor"/>
</dbReference>
<dbReference type="InterPro" id="IPR003594">
    <property type="entry name" value="HATPase_dom"/>
</dbReference>
<dbReference type="Gene3D" id="3.30.565.10">
    <property type="entry name" value="Histidine kinase-like ATPase, C-terminal domain"/>
    <property type="match status" value="1"/>
</dbReference>
<comment type="caution">
    <text evidence="13">The sequence shown here is derived from an EMBL/GenBank/DDBJ whole genome shotgun (WGS) entry which is preliminary data.</text>
</comment>
<dbReference type="InterPro" id="IPR005467">
    <property type="entry name" value="His_kinase_dom"/>
</dbReference>
<feature type="domain" description="Histidine kinase" evidence="11">
    <location>
        <begin position="237"/>
        <end position="453"/>
    </location>
</feature>
<dbReference type="SMART" id="SM00387">
    <property type="entry name" value="HATPase_c"/>
    <property type="match status" value="1"/>
</dbReference>
<dbReference type="Proteomes" id="UP001409585">
    <property type="component" value="Unassembled WGS sequence"/>
</dbReference>
<accession>A0AAV3TW45</accession>
<dbReference type="Pfam" id="PF18225">
    <property type="entry name" value="AbfS_sensor"/>
    <property type="match status" value="1"/>
</dbReference>
<dbReference type="InterPro" id="IPR003660">
    <property type="entry name" value="HAMP_dom"/>
</dbReference>
<dbReference type="PRINTS" id="PR00344">
    <property type="entry name" value="BCTRLSENSOR"/>
</dbReference>
<dbReference type="GO" id="GO:0000155">
    <property type="term" value="F:phosphorelay sensor kinase activity"/>
    <property type="evidence" value="ECO:0007669"/>
    <property type="project" value="InterPro"/>
</dbReference>
<dbReference type="EC" id="2.7.13.3" evidence="3"/>
<dbReference type="CDD" id="cd00082">
    <property type="entry name" value="HisKA"/>
    <property type="match status" value="1"/>
</dbReference>
<protein>
    <recommendedName>
        <fullName evidence="3">histidine kinase</fullName>
        <ecNumber evidence="3">2.7.13.3</ecNumber>
    </recommendedName>
</protein>
<evidence type="ECO:0000313" key="13">
    <source>
        <dbReference type="EMBL" id="GAA4929053.1"/>
    </source>
</evidence>
<keyword evidence="9 13" id="KW-0067">ATP-binding</keyword>
<evidence type="ECO:0000256" key="2">
    <source>
        <dbReference type="ARBA" id="ARBA00004651"/>
    </source>
</evidence>
<evidence type="ECO:0000313" key="14">
    <source>
        <dbReference type="Proteomes" id="UP001409585"/>
    </source>
</evidence>
<evidence type="ECO:0000256" key="9">
    <source>
        <dbReference type="ARBA" id="ARBA00022840"/>
    </source>
</evidence>
<keyword evidence="10" id="KW-0812">Transmembrane</keyword>
<dbReference type="CDD" id="cd06225">
    <property type="entry name" value="HAMP"/>
    <property type="match status" value="1"/>
</dbReference>
<dbReference type="PROSITE" id="PS50109">
    <property type="entry name" value="HIS_KIN"/>
    <property type="match status" value="1"/>
</dbReference>
<dbReference type="Pfam" id="PF02518">
    <property type="entry name" value="HATPase_c"/>
    <property type="match status" value="1"/>
</dbReference>
<dbReference type="Pfam" id="PF00672">
    <property type="entry name" value="HAMP"/>
    <property type="match status" value="1"/>
</dbReference>
<keyword evidence="14" id="KW-1185">Reference proteome</keyword>
<evidence type="ECO:0000256" key="8">
    <source>
        <dbReference type="ARBA" id="ARBA00022777"/>
    </source>
</evidence>
<sequence length="467" mass="51029">MNRLHIKMFAVFWLVAGTISLIALSYDKNRTNRSVAIITPAPMPNSVSQRLADDLLSSIIAHDLVSLTTAFAEGDEDFNQYVYILDPSNEDLLHRTLPESLQPLAAQLNSENRNAQLGKHIGRLVTLSDGTEVKALTFVKSPVDVYMAVYAPHLFAWILFGLVTSLVACLWLGHWIANDLRQLKSASKKIAQGQLSSRVLPNSHFECAELADLGKNFDFMAEGIEHALLAQQRVTKEVSHELRAPIARIAVAVELAKRQMQGRGERELNVIEEATESLQHTITNILAMPRDDQESFELPDIIDLVPLLKSTLRQNRAAAKQKGVRLLTLFKCEEVLLNTRSSVLVGVFDNVLRNAIKYTNPNSSVFLSLGLINKGSAVQVVIGDEGPGVEGSDINKIFQPFYRGNVAAQSNDDGCGLGLAIAHRTVALHQGNITAENRPNGGLVVFITLPTAADPSLGEAHANVVTA</sequence>
<keyword evidence="5" id="KW-0597">Phosphoprotein</keyword>
<keyword evidence="10" id="KW-1133">Transmembrane helix</keyword>
<dbReference type="InterPro" id="IPR004358">
    <property type="entry name" value="Sig_transdc_His_kin-like_C"/>
</dbReference>
<dbReference type="GO" id="GO:0005524">
    <property type="term" value="F:ATP binding"/>
    <property type="evidence" value="ECO:0007669"/>
    <property type="project" value="UniProtKB-KW"/>
</dbReference>
<dbReference type="PANTHER" id="PTHR44936">
    <property type="entry name" value="SENSOR PROTEIN CREC"/>
    <property type="match status" value="1"/>
</dbReference>
<dbReference type="InterPro" id="IPR036097">
    <property type="entry name" value="HisK_dim/P_sf"/>
</dbReference>
<dbReference type="SMART" id="SM00304">
    <property type="entry name" value="HAMP"/>
    <property type="match status" value="1"/>
</dbReference>
<dbReference type="PROSITE" id="PS50885">
    <property type="entry name" value="HAMP"/>
    <property type="match status" value="1"/>
</dbReference>
<feature type="transmembrane region" description="Helical" evidence="10">
    <location>
        <begin position="154"/>
        <end position="177"/>
    </location>
</feature>
<keyword evidence="6" id="KW-0808">Transferase</keyword>
<dbReference type="InterPro" id="IPR036890">
    <property type="entry name" value="HATPase_C_sf"/>
</dbReference>
<reference evidence="14" key="1">
    <citation type="journal article" date="2019" name="Int. J. Syst. Evol. Microbiol.">
        <title>The Global Catalogue of Microorganisms (GCM) 10K type strain sequencing project: providing services to taxonomists for standard genome sequencing and annotation.</title>
        <authorList>
            <consortium name="The Broad Institute Genomics Platform"/>
            <consortium name="The Broad Institute Genome Sequencing Center for Infectious Disease"/>
            <person name="Wu L."/>
            <person name="Ma J."/>
        </authorList>
    </citation>
    <scope>NUCLEOTIDE SEQUENCE [LARGE SCALE GENOMIC DNA]</scope>
    <source>
        <strain evidence="14">JCM 19134</strain>
    </source>
</reference>
<dbReference type="GO" id="GO:0005886">
    <property type="term" value="C:plasma membrane"/>
    <property type="evidence" value="ECO:0007669"/>
    <property type="project" value="UniProtKB-SubCell"/>
</dbReference>
<comment type="subcellular location">
    <subcellularLocation>
        <location evidence="2">Cell membrane</location>
        <topology evidence="2">Multi-pass membrane protein</topology>
    </subcellularLocation>
</comment>
<evidence type="ECO:0000256" key="10">
    <source>
        <dbReference type="SAM" id="Phobius"/>
    </source>
</evidence>
<dbReference type="Gene3D" id="1.10.287.130">
    <property type="match status" value="1"/>
</dbReference>
<evidence type="ECO:0000256" key="3">
    <source>
        <dbReference type="ARBA" id="ARBA00012438"/>
    </source>
</evidence>